<accession>A0AAW0DJ31</accession>
<proteinExistence type="predicted"/>
<name>A0AAW0DJ31_9AGAR</name>
<comment type="caution">
    <text evidence="2">The sequence shown here is derived from an EMBL/GenBank/DDBJ whole genome shotgun (WGS) entry which is preliminary data.</text>
</comment>
<evidence type="ECO:0000313" key="3">
    <source>
        <dbReference type="Proteomes" id="UP001362999"/>
    </source>
</evidence>
<dbReference type="Proteomes" id="UP001362999">
    <property type="component" value="Unassembled WGS sequence"/>
</dbReference>
<feature type="region of interest" description="Disordered" evidence="1">
    <location>
        <begin position="45"/>
        <end position="65"/>
    </location>
</feature>
<dbReference type="AlphaFoldDB" id="A0AAW0DJ31"/>
<protein>
    <submittedName>
        <fullName evidence="2">Uncharacterized protein</fullName>
    </submittedName>
</protein>
<sequence length="208" mass="22963">MLQRRFRCYCQCHCRFLRSGVIIRRLTALPGQSGLDSVHGIRRARNAQDSTHSDSTHSDSTHSDSTHSIIQGFVRIGSIPAPVSLAHSFGRLSLRAERREATADMDDANVASMRAVLLCLEGTSFRRALMFSVLDDDESSSVSLLYRVGMVNHVLVRSACRGLRRVFPSTLTSVSVVLRFACDLLQYPALAAISALPQSKPMQVERCA</sequence>
<keyword evidence="3" id="KW-1185">Reference proteome</keyword>
<evidence type="ECO:0000313" key="2">
    <source>
        <dbReference type="EMBL" id="KAK7050290.1"/>
    </source>
</evidence>
<feature type="compositionally biased region" description="Basic and acidic residues" evidence="1">
    <location>
        <begin position="51"/>
        <end position="65"/>
    </location>
</feature>
<reference evidence="2 3" key="1">
    <citation type="journal article" date="2024" name="J Genomics">
        <title>Draft genome sequencing and assembly of Favolaschia claudopus CIRM-BRFM 2984 isolated from oak limbs.</title>
        <authorList>
            <person name="Navarro D."/>
            <person name="Drula E."/>
            <person name="Chaduli D."/>
            <person name="Cazenave R."/>
            <person name="Ahrendt S."/>
            <person name="Wang J."/>
            <person name="Lipzen A."/>
            <person name="Daum C."/>
            <person name="Barry K."/>
            <person name="Grigoriev I.V."/>
            <person name="Favel A."/>
            <person name="Rosso M.N."/>
            <person name="Martin F."/>
        </authorList>
    </citation>
    <scope>NUCLEOTIDE SEQUENCE [LARGE SCALE GENOMIC DNA]</scope>
    <source>
        <strain evidence="2 3">CIRM-BRFM 2984</strain>
    </source>
</reference>
<dbReference type="EMBL" id="JAWWNJ010000008">
    <property type="protein sequence ID" value="KAK7050290.1"/>
    <property type="molecule type" value="Genomic_DNA"/>
</dbReference>
<gene>
    <name evidence="2" type="ORF">R3P38DRAFT_1741619</name>
</gene>
<organism evidence="2 3">
    <name type="scientific">Favolaschia claudopus</name>
    <dbReference type="NCBI Taxonomy" id="2862362"/>
    <lineage>
        <taxon>Eukaryota</taxon>
        <taxon>Fungi</taxon>
        <taxon>Dikarya</taxon>
        <taxon>Basidiomycota</taxon>
        <taxon>Agaricomycotina</taxon>
        <taxon>Agaricomycetes</taxon>
        <taxon>Agaricomycetidae</taxon>
        <taxon>Agaricales</taxon>
        <taxon>Marasmiineae</taxon>
        <taxon>Mycenaceae</taxon>
        <taxon>Favolaschia</taxon>
    </lineage>
</organism>
<evidence type="ECO:0000256" key="1">
    <source>
        <dbReference type="SAM" id="MobiDB-lite"/>
    </source>
</evidence>